<keyword evidence="8" id="KW-0198">Cysteine biosynthesis</keyword>
<keyword evidence="6" id="KW-0808">Transferase</keyword>
<evidence type="ECO:0000256" key="9">
    <source>
        <dbReference type="ARBA" id="ARBA00047931"/>
    </source>
</evidence>
<evidence type="ECO:0000259" key="10">
    <source>
        <dbReference type="Pfam" id="PF00291"/>
    </source>
</evidence>
<evidence type="ECO:0000313" key="11">
    <source>
        <dbReference type="EMBL" id="PMK44337.1"/>
    </source>
</evidence>
<dbReference type="GO" id="GO:0004124">
    <property type="term" value="F:cysteine synthase activity"/>
    <property type="evidence" value="ECO:0007669"/>
    <property type="project" value="UniProtKB-EC"/>
</dbReference>
<dbReference type="CDD" id="cd01561">
    <property type="entry name" value="CBS_like"/>
    <property type="match status" value="1"/>
</dbReference>
<evidence type="ECO:0000256" key="3">
    <source>
        <dbReference type="ARBA" id="ARBA00007103"/>
    </source>
</evidence>
<keyword evidence="5" id="KW-0028">Amino-acid biosynthesis</keyword>
<comment type="cofactor">
    <cofactor evidence="1">
        <name>pyridoxal 5'-phosphate</name>
        <dbReference type="ChEBI" id="CHEBI:597326"/>
    </cofactor>
</comment>
<keyword evidence="7" id="KW-0663">Pyridoxal phosphate</keyword>
<dbReference type="InterPro" id="IPR050214">
    <property type="entry name" value="Cys_Synth/Cystath_Beta-Synth"/>
</dbReference>
<dbReference type="RefSeq" id="WP_102281720.1">
    <property type="nucleotide sequence ID" value="NZ_JAJGZN020000006.1"/>
</dbReference>
<name>A0AB36XI66_9VIBR</name>
<dbReference type="AlphaFoldDB" id="A0AB36XI66"/>
<dbReference type="InterPro" id="IPR036052">
    <property type="entry name" value="TrpB-like_PALP_sf"/>
</dbReference>
<organism evidence="11">
    <name type="scientific">Vibrio lentus</name>
    <dbReference type="NCBI Taxonomy" id="136468"/>
    <lineage>
        <taxon>Bacteria</taxon>
        <taxon>Pseudomonadati</taxon>
        <taxon>Pseudomonadota</taxon>
        <taxon>Gammaproteobacteria</taxon>
        <taxon>Vibrionales</taxon>
        <taxon>Vibrionaceae</taxon>
        <taxon>Vibrio</taxon>
    </lineage>
</organism>
<comment type="pathway">
    <text evidence="2">Amino-acid biosynthesis; L-cysteine biosynthesis; L-cysteine from L-serine: step 2/2.</text>
</comment>
<gene>
    <name evidence="11" type="ORF">BCT99_24665</name>
</gene>
<evidence type="ECO:0000256" key="8">
    <source>
        <dbReference type="ARBA" id="ARBA00023192"/>
    </source>
</evidence>
<dbReference type="PANTHER" id="PTHR10314">
    <property type="entry name" value="CYSTATHIONINE BETA-SYNTHASE"/>
    <property type="match status" value="1"/>
</dbReference>
<dbReference type="EMBL" id="MCXM01000028">
    <property type="protein sequence ID" value="PMK44337.1"/>
    <property type="molecule type" value="Genomic_DNA"/>
</dbReference>
<reference key="1">
    <citation type="submission" date="2016-07" db="EMBL/GenBank/DDBJ databases">
        <title>Nontailed viruses are major unrecognized killers of bacteria in the ocean.</title>
        <authorList>
            <person name="Kauffman K."/>
            <person name="Hussain F."/>
            <person name="Yang J."/>
            <person name="Arevalo P."/>
            <person name="Brown J."/>
            <person name="Cutler M."/>
            <person name="Kelly L."/>
            <person name="Polz M.F."/>
        </authorList>
    </citation>
    <scope>NUCLEOTIDE SEQUENCE [LARGE SCALE GENOMIC DNA]</scope>
    <source>
        <strain>10N.261.52.F7</strain>
    </source>
</reference>
<proteinExistence type="inferred from homology"/>
<accession>A0AB36XI66</accession>
<evidence type="ECO:0000256" key="6">
    <source>
        <dbReference type="ARBA" id="ARBA00022679"/>
    </source>
</evidence>
<reference evidence="11" key="2">
    <citation type="submission" date="2016-07" db="EMBL/GenBank/DDBJ databases">
        <authorList>
            <person name="Kauffman K."/>
            <person name="Arevalo P."/>
            <person name="Polz M.F."/>
        </authorList>
    </citation>
    <scope>NUCLEOTIDE SEQUENCE</scope>
    <source>
        <strain evidence="11">10N.261.52.F7</strain>
    </source>
</reference>
<evidence type="ECO:0000256" key="7">
    <source>
        <dbReference type="ARBA" id="ARBA00022898"/>
    </source>
</evidence>
<dbReference type="InterPro" id="IPR001926">
    <property type="entry name" value="TrpB-like_PALP"/>
</dbReference>
<protein>
    <recommendedName>
        <fullName evidence="4">cysteine synthase</fullName>
        <ecNumber evidence="4">2.5.1.47</ecNumber>
    </recommendedName>
</protein>
<dbReference type="Gene3D" id="3.40.50.1100">
    <property type="match status" value="2"/>
</dbReference>
<comment type="caution">
    <text evidence="11">The sequence shown here is derived from an EMBL/GenBank/DDBJ whole genome shotgun (WGS) entry which is preliminary data.</text>
</comment>
<comment type="catalytic activity">
    <reaction evidence="9">
        <text>O-acetyl-L-serine + hydrogen sulfide = L-cysteine + acetate</text>
        <dbReference type="Rhea" id="RHEA:14829"/>
        <dbReference type="ChEBI" id="CHEBI:29919"/>
        <dbReference type="ChEBI" id="CHEBI:30089"/>
        <dbReference type="ChEBI" id="CHEBI:35235"/>
        <dbReference type="ChEBI" id="CHEBI:58340"/>
        <dbReference type="EC" id="2.5.1.47"/>
    </reaction>
</comment>
<evidence type="ECO:0000256" key="5">
    <source>
        <dbReference type="ARBA" id="ARBA00022605"/>
    </source>
</evidence>
<feature type="domain" description="Tryptophan synthase beta chain-like PALP" evidence="10">
    <location>
        <begin position="6"/>
        <end position="292"/>
    </location>
</feature>
<evidence type="ECO:0000256" key="1">
    <source>
        <dbReference type="ARBA" id="ARBA00001933"/>
    </source>
</evidence>
<evidence type="ECO:0000256" key="2">
    <source>
        <dbReference type="ARBA" id="ARBA00004962"/>
    </source>
</evidence>
<dbReference type="Pfam" id="PF00291">
    <property type="entry name" value="PALP"/>
    <property type="match status" value="1"/>
</dbReference>
<dbReference type="EC" id="2.5.1.47" evidence="4"/>
<evidence type="ECO:0000256" key="4">
    <source>
        <dbReference type="ARBA" id="ARBA00012681"/>
    </source>
</evidence>
<dbReference type="SUPFAM" id="SSF53686">
    <property type="entry name" value="Tryptophan synthase beta subunit-like PLP-dependent enzymes"/>
    <property type="match status" value="1"/>
</dbReference>
<sequence length="305" mass="32746">MTLVLKDYIGNTPIIKLKKTSNSLYADIYVKLEFLNPWGSIKDRAAKSMVEAGIASGKITNNTVLVEATTGNTGISLAGLCASMELGLIIVMPEYVSEERKKLLTILGATVILTPKEHNYAGAVRKANELSKQPNHYLVDQGNNPANPLAHQQTGREIINFFDGTPDFFIAGIGTGGHCNGIGNILKQHNKHVKVVAIEPVQAAILSGKTPMNKINSDHGILGIGPGIIASTVDQSVIDDVFVIDEHMAKQATREIIKNEGLLLGFSSGASIACAIQYAQRPENEGKKILTIAASQSERYLSTDL</sequence>
<dbReference type="FunFam" id="3.40.50.1100:FF:000006">
    <property type="entry name" value="Cysteine synthase"/>
    <property type="match status" value="1"/>
</dbReference>
<comment type="similarity">
    <text evidence="3">Belongs to the cysteine synthase/cystathionine beta-synthase family.</text>
</comment>
<reference evidence="11" key="3">
    <citation type="journal article" date="2018" name="Nature">
        <title>A major lineage of non-tailed dsDNA viruses as unrecognized killers of marine bacteria.</title>
        <authorList>
            <person name="Kauffman K.M."/>
            <person name="Hussain F.A."/>
            <person name="Yang J."/>
            <person name="Arevalo P."/>
            <person name="Brown J.M."/>
            <person name="Chang W.K."/>
            <person name="VanInsberghe D."/>
            <person name="Elsherbini J."/>
            <person name="Sharma R.S."/>
            <person name="Cutler M.B."/>
            <person name="Kelly L."/>
            <person name="Polz M.F."/>
        </authorList>
    </citation>
    <scope>NUCLEOTIDE SEQUENCE</scope>
    <source>
        <strain evidence="11">10N.261.52.F7</strain>
    </source>
</reference>